<protein>
    <submittedName>
        <fullName evidence="6">Glycerate kinase</fullName>
        <ecNumber evidence="6">2.7.1.-</ecNumber>
    </submittedName>
</protein>
<dbReference type="KEGG" id="cxe:FOB82_00255"/>
<evidence type="ECO:0000256" key="4">
    <source>
        <dbReference type="PIRNR" id="PIRNR006078"/>
    </source>
</evidence>
<dbReference type="InterPro" id="IPR018197">
    <property type="entry name" value="Glycerate_kinase_RE-like"/>
</dbReference>
<dbReference type="PANTHER" id="PTHR21599">
    <property type="entry name" value="GLYCERATE KINASE"/>
    <property type="match status" value="1"/>
</dbReference>
<dbReference type="InterPro" id="IPR004381">
    <property type="entry name" value="Glycerate_kinase"/>
</dbReference>
<dbReference type="Gene3D" id="3.40.50.10350">
    <property type="entry name" value="Glycerate kinase, domain 1"/>
    <property type="match status" value="1"/>
</dbReference>
<reference evidence="6 7" key="1">
    <citation type="submission" date="2019-11" db="EMBL/GenBank/DDBJ databases">
        <title>FDA dAtabase for Regulatory Grade micrObial Sequences (FDA-ARGOS): Supporting development and validation of Infectious Disease Dx tests.</title>
        <authorList>
            <person name="Kerrigan L."/>
            <person name="Long C."/>
            <person name="Tallon L."/>
            <person name="Sadzewicz L."/>
            <person name="Vavikolanu K."/>
            <person name="Mehta A."/>
            <person name="Aluvathingal J."/>
            <person name="Nadendla S."/>
            <person name="Yan Y."/>
            <person name="Sichtig H."/>
        </authorList>
    </citation>
    <scope>NUCLEOTIDE SEQUENCE [LARGE SCALE GENOMIC DNA]</scope>
    <source>
        <strain evidence="6 7">FDAARGOS_674</strain>
    </source>
</reference>
<evidence type="ECO:0000313" key="7">
    <source>
        <dbReference type="Proteomes" id="UP000426857"/>
    </source>
</evidence>
<evidence type="ECO:0000256" key="2">
    <source>
        <dbReference type="ARBA" id="ARBA00022679"/>
    </source>
</evidence>
<keyword evidence="2 4" id="KW-0808">Transferase</keyword>
<dbReference type="SUPFAM" id="SSF110738">
    <property type="entry name" value="Glycerate kinase I"/>
    <property type="match status" value="1"/>
</dbReference>
<dbReference type="EMBL" id="CP046322">
    <property type="protein sequence ID" value="QGS33602.1"/>
    <property type="molecule type" value="Genomic_DNA"/>
</dbReference>
<accession>A0A6B8TJ78</accession>
<dbReference type="RefSeq" id="WP_155867067.1">
    <property type="nucleotide sequence ID" value="NZ_CP046322.1"/>
</dbReference>
<dbReference type="EC" id="2.7.1.-" evidence="6"/>
<dbReference type="AlphaFoldDB" id="A0A6B8TJ78"/>
<keyword evidence="3 4" id="KW-0418">Kinase</keyword>
<evidence type="ECO:0000313" key="6">
    <source>
        <dbReference type="EMBL" id="QGS33602.1"/>
    </source>
</evidence>
<dbReference type="NCBIfam" id="TIGR00045">
    <property type="entry name" value="glycerate kinase"/>
    <property type="match status" value="1"/>
</dbReference>
<organism evidence="6 7">
    <name type="scientific">Corynebacterium xerosis</name>
    <dbReference type="NCBI Taxonomy" id="1725"/>
    <lineage>
        <taxon>Bacteria</taxon>
        <taxon>Bacillati</taxon>
        <taxon>Actinomycetota</taxon>
        <taxon>Actinomycetes</taxon>
        <taxon>Mycobacteriales</taxon>
        <taxon>Corynebacteriaceae</taxon>
        <taxon>Corynebacterium</taxon>
    </lineage>
</organism>
<dbReference type="PIRSF" id="PIRSF006078">
    <property type="entry name" value="GlxK"/>
    <property type="match status" value="1"/>
</dbReference>
<dbReference type="Proteomes" id="UP000426857">
    <property type="component" value="Chromosome"/>
</dbReference>
<dbReference type="InterPro" id="IPR018193">
    <property type="entry name" value="Glyc_kinase_flavodox-like_fold"/>
</dbReference>
<feature type="region of interest" description="Disordered" evidence="5">
    <location>
        <begin position="386"/>
        <end position="410"/>
    </location>
</feature>
<gene>
    <name evidence="6" type="ORF">FOB82_00255</name>
</gene>
<dbReference type="GO" id="GO:0008887">
    <property type="term" value="F:glycerate kinase activity"/>
    <property type="evidence" value="ECO:0007669"/>
    <property type="project" value="UniProtKB-UniRule"/>
</dbReference>
<comment type="similarity">
    <text evidence="1 4">Belongs to the glycerate kinase type-1 family.</text>
</comment>
<evidence type="ECO:0000256" key="1">
    <source>
        <dbReference type="ARBA" id="ARBA00006284"/>
    </source>
</evidence>
<dbReference type="Pfam" id="PF02595">
    <property type="entry name" value="Gly_kinase"/>
    <property type="match status" value="1"/>
</dbReference>
<sequence>MDARTEFTVICCPDSFKGTATAREAAEAMAAGARDAGARAIAVPMADGGEGTAELLAQAWARMAGGSGHAAATAHDVTTVDAIGRPIAARWWEPAAGRALLDLASASGLPAVADSPDASGASTFGTGEVILDCLAAGADDVTLCLGGSATTDGGAGLITALGARILGADGRELPRGGAALADAARLDLAGLDPRARRARWTLVLDVTTPPRDAPAVFGPQKGASPEQVDQLTSALLAWCRLCGVDPGEPGYGAAGATPVGIAAIAGVDHSPDHSPASLTIERGAPLLARATGLEAVLGGDVPVDLILTGEGSIDAQSHEGKVLGWIVARATTPPSPGARPIPVHLIGGRVEWDAVVVKRSAGGTALPGPMARTLDQLREAARLATLDARRGTGAGAGDAAGSTAESRRRS</sequence>
<evidence type="ECO:0000256" key="3">
    <source>
        <dbReference type="ARBA" id="ARBA00022777"/>
    </source>
</evidence>
<dbReference type="PANTHER" id="PTHR21599:SF0">
    <property type="entry name" value="GLYCERATE KINASE"/>
    <property type="match status" value="1"/>
</dbReference>
<proteinExistence type="inferred from homology"/>
<dbReference type="GO" id="GO:0031388">
    <property type="term" value="P:organic acid phosphorylation"/>
    <property type="evidence" value="ECO:0007669"/>
    <property type="project" value="UniProtKB-UniRule"/>
</dbReference>
<dbReference type="Gene3D" id="3.90.1510.10">
    <property type="entry name" value="Glycerate kinase, domain 2"/>
    <property type="match status" value="1"/>
</dbReference>
<name>A0A6B8TJ78_9CORY</name>
<dbReference type="InterPro" id="IPR036129">
    <property type="entry name" value="Glycerate_kinase_sf"/>
</dbReference>
<evidence type="ECO:0000256" key="5">
    <source>
        <dbReference type="SAM" id="MobiDB-lite"/>
    </source>
</evidence>